<keyword evidence="10" id="KW-1185">Reference proteome</keyword>
<dbReference type="GO" id="GO:0022857">
    <property type="term" value="F:transmembrane transporter activity"/>
    <property type="evidence" value="ECO:0007669"/>
    <property type="project" value="TreeGrafter"/>
</dbReference>
<gene>
    <name evidence="9" type="ORF">E2493_01075</name>
</gene>
<feature type="domain" description="ABC3 transporter permease C-terminal" evidence="8">
    <location>
        <begin position="48"/>
        <end position="160"/>
    </location>
</feature>
<dbReference type="InterPro" id="IPR050250">
    <property type="entry name" value="Macrolide_Exporter_MacB"/>
</dbReference>
<evidence type="ECO:0000256" key="2">
    <source>
        <dbReference type="ARBA" id="ARBA00022475"/>
    </source>
</evidence>
<feature type="transmembrane region" description="Helical" evidence="7">
    <location>
        <begin position="132"/>
        <end position="151"/>
    </location>
</feature>
<name>A0A4Y8ZWE0_9SPHN</name>
<keyword evidence="5 7" id="KW-0472">Membrane</keyword>
<feature type="transmembrane region" description="Helical" evidence="7">
    <location>
        <begin position="44"/>
        <end position="70"/>
    </location>
</feature>
<evidence type="ECO:0000256" key="1">
    <source>
        <dbReference type="ARBA" id="ARBA00004651"/>
    </source>
</evidence>
<dbReference type="GO" id="GO:0005886">
    <property type="term" value="C:plasma membrane"/>
    <property type="evidence" value="ECO:0007669"/>
    <property type="project" value="UniProtKB-SubCell"/>
</dbReference>
<evidence type="ECO:0000256" key="7">
    <source>
        <dbReference type="SAM" id="Phobius"/>
    </source>
</evidence>
<proteinExistence type="inferred from homology"/>
<sequence>MQNAVIGLLREQRLLQPSEQNDFNIVDTAQISAAVSGSVQVLTVFLAAIAAISLIVGGVGIMNIMLVSVTERTREIGIRLAIGARSHEVRLQFLAEAVTLCCIGGALGIAVALGTSIAIAKAASVPFAFDPAINLVSFGFSALIGIIFGYAPAQRAAALDPIVALRHE</sequence>
<comment type="caution">
    <text evidence="9">The sequence shown here is derived from an EMBL/GenBank/DDBJ whole genome shotgun (WGS) entry which is preliminary data.</text>
</comment>
<keyword evidence="2" id="KW-1003">Cell membrane</keyword>
<dbReference type="Pfam" id="PF02687">
    <property type="entry name" value="FtsX"/>
    <property type="match status" value="1"/>
</dbReference>
<keyword evidence="4 7" id="KW-1133">Transmembrane helix</keyword>
<organism evidence="9 10">
    <name type="scientific">Sphingomonas parva</name>
    <dbReference type="NCBI Taxonomy" id="2555898"/>
    <lineage>
        <taxon>Bacteria</taxon>
        <taxon>Pseudomonadati</taxon>
        <taxon>Pseudomonadota</taxon>
        <taxon>Alphaproteobacteria</taxon>
        <taxon>Sphingomonadales</taxon>
        <taxon>Sphingomonadaceae</taxon>
        <taxon>Sphingomonas</taxon>
    </lineage>
</organism>
<evidence type="ECO:0000256" key="3">
    <source>
        <dbReference type="ARBA" id="ARBA00022692"/>
    </source>
</evidence>
<feature type="transmembrane region" description="Helical" evidence="7">
    <location>
        <begin position="91"/>
        <end position="120"/>
    </location>
</feature>
<comment type="similarity">
    <text evidence="6">Belongs to the ABC-4 integral membrane protein family.</text>
</comment>
<accession>A0A4Y8ZWE0</accession>
<evidence type="ECO:0000256" key="4">
    <source>
        <dbReference type="ARBA" id="ARBA00022989"/>
    </source>
</evidence>
<evidence type="ECO:0000256" key="5">
    <source>
        <dbReference type="ARBA" id="ARBA00023136"/>
    </source>
</evidence>
<dbReference type="Proteomes" id="UP000298213">
    <property type="component" value="Unassembled WGS sequence"/>
</dbReference>
<dbReference type="EMBL" id="SPDV01000001">
    <property type="protein sequence ID" value="TFI60330.1"/>
    <property type="molecule type" value="Genomic_DNA"/>
</dbReference>
<dbReference type="OrthoDB" id="9770036at2"/>
<evidence type="ECO:0000313" key="10">
    <source>
        <dbReference type="Proteomes" id="UP000298213"/>
    </source>
</evidence>
<evidence type="ECO:0000256" key="6">
    <source>
        <dbReference type="ARBA" id="ARBA00038076"/>
    </source>
</evidence>
<comment type="subcellular location">
    <subcellularLocation>
        <location evidence="1">Cell membrane</location>
        <topology evidence="1">Multi-pass membrane protein</topology>
    </subcellularLocation>
</comment>
<evidence type="ECO:0000313" key="9">
    <source>
        <dbReference type="EMBL" id="TFI60330.1"/>
    </source>
</evidence>
<evidence type="ECO:0000259" key="8">
    <source>
        <dbReference type="Pfam" id="PF02687"/>
    </source>
</evidence>
<dbReference type="PANTHER" id="PTHR30572:SF4">
    <property type="entry name" value="ABC TRANSPORTER PERMEASE YTRF"/>
    <property type="match status" value="1"/>
</dbReference>
<reference evidence="9 10" key="1">
    <citation type="submission" date="2019-03" db="EMBL/GenBank/DDBJ databases">
        <title>Genome sequence of Sphingomonas sp. 17J27-24.</title>
        <authorList>
            <person name="Kim M."/>
            <person name="Maeng S."/>
            <person name="Sathiyaraj S."/>
        </authorList>
    </citation>
    <scope>NUCLEOTIDE SEQUENCE [LARGE SCALE GENOMIC DNA]</scope>
    <source>
        <strain evidence="9 10">17J27-24</strain>
    </source>
</reference>
<keyword evidence="3 7" id="KW-0812">Transmembrane</keyword>
<dbReference type="PANTHER" id="PTHR30572">
    <property type="entry name" value="MEMBRANE COMPONENT OF TRANSPORTER-RELATED"/>
    <property type="match status" value="1"/>
</dbReference>
<dbReference type="AlphaFoldDB" id="A0A4Y8ZWE0"/>
<protein>
    <submittedName>
        <fullName evidence="9">FtsX-like permease family protein</fullName>
    </submittedName>
</protein>
<dbReference type="InterPro" id="IPR003838">
    <property type="entry name" value="ABC3_permease_C"/>
</dbReference>